<dbReference type="PANTHER" id="PTHR21493:SF9">
    <property type="entry name" value="GOLGI TRANSPORT PROTEIN 1-RELATED"/>
    <property type="match status" value="1"/>
</dbReference>
<dbReference type="GO" id="GO:0005829">
    <property type="term" value="C:cytosol"/>
    <property type="evidence" value="ECO:0007669"/>
    <property type="project" value="GOC"/>
</dbReference>
<dbReference type="InterPro" id="IPR007305">
    <property type="entry name" value="Vesicle_transpt_Got1/SFT2"/>
</dbReference>
<reference evidence="10" key="2">
    <citation type="submission" date="2023-05" db="EMBL/GenBank/DDBJ databases">
        <authorList>
            <consortium name="Lawrence Berkeley National Laboratory"/>
            <person name="Steindorff A."/>
            <person name="Hensen N."/>
            <person name="Bonometti L."/>
            <person name="Westerberg I."/>
            <person name="Brannstrom I.O."/>
            <person name="Guillou S."/>
            <person name="Cros-Aarteil S."/>
            <person name="Calhoun S."/>
            <person name="Haridas S."/>
            <person name="Kuo A."/>
            <person name="Mondo S."/>
            <person name="Pangilinan J."/>
            <person name="Riley R."/>
            <person name="Labutti K."/>
            <person name="Andreopoulos B."/>
            <person name="Lipzen A."/>
            <person name="Chen C."/>
            <person name="Yanf M."/>
            <person name="Daum C."/>
            <person name="Ng V."/>
            <person name="Clum A."/>
            <person name="Ohm R."/>
            <person name="Martin F."/>
            <person name="Silar P."/>
            <person name="Natvig D."/>
            <person name="Lalanne C."/>
            <person name="Gautier V."/>
            <person name="Ament-Velasquez S.L."/>
            <person name="Kruys A."/>
            <person name="Hutchinson M.I."/>
            <person name="Powell A.J."/>
            <person name="Barry K."/>
            <person name="Miller A.N."/>
            <person name="Grigoriev I.V."/>
            <person name="Debuchy R."/>
            <person name="Gladieux P."/>
            <person name="Thoren M.H."/>
            <person name="Johannesson H."/>
        </authorList>
    </citation>
    <scope>NUCLEOTIDE SEQUENCE</scope>
    <source>
        <strain evidence="10">CBS 532.94</strain>
    </source>
</reference>
<feature type="compositionally biased region" description="Polar residues" evidence="7">
    <location>
        <begin position="77"/>
        <end position="98"/>
    </location>
</feature>
<evidence type="ECO:0000256" key="7">
    <source>
        <dbReference type="SAM" id="MobiDB-lite"/>
    </source>
</evidence>
<dbReference type="GO" id="GO:0042147">
    <property type="term" value="P:retrograde transport, endosome to Golgi"/>
    <property type="evidence" value="ECO:0007669"/>
    <property type="project" value="InterPro"/>
</dbReference>
<protein>
    <submittedName>
        <fullName evidence="10">Got1/Sft2-like family-domain-containing protein</fullName>
    </submittedName>
</protein>
<gene>
    <name evidence="10" type="ORF">C8A03DRAFT_46353</name>
</gene>
<evidence type="ECO:0000256" key="3">
    <source>
        <dbReference type="ARBA" id="ARBA00022989"/>
    </source>
</evidence>
<keyword evidence="3 8" id="KW-1133">Transmembrane helix</keyword>
<dbReference type="GO" id="GO:0006888">
    <property type="term" value="P:endoplasmic reticulum to Golgi vesicle-mediated transport"/>
    <property type="evidence" value="ECO:0007669"/>
    <property type="project" value="InterPro"/>
</dbReference>
<dbReference type="Proteomes" id="UP001303760">
    <property type="component" value="Unassembled WGS sequence"/>
</dbReference>
<keyword evidence="11" id="KW-1185">Reference proteome</keyword>
<reference evidence="10" key="1">
    <citation type="journal article" date="2023" name="Mol. Phylogenet. Evol.">
        <title>Genome-scale phylogeny and comparative genomics of the fungal order Sordariales.</title>
        <authorList>
            <person name="Hensen N."/>
            <person name="Bonometti L."/>
            <person name="Westerberg I."/>
            <person name="Brannstrom I.O."/>
            <person name="Guillou S."/>
            <person name="Cros-Aarteil S."/>
            <person name="Calhoun S."/>
            <person name="Haridas S."/>
            <person name="Kuo A."/>
            <person name="Mondo S."/>
            <person name="Pangilinan J."/>
            <person name="Riley R."/>
            <person name="LaButti K."/>
            <person name="Andreopoulos B."/>
            <person name="Lipzen A."/>
            <person name="Chen C."/>
            <person name="Yan M."/>
            <person name="Daum C."/>
            <person name="Ng V."/>
            <person name="Clum A."/>
            <person name="Steindorff A."/>
            <person name="Ohm R.A."/>
            <person name="Martin F."/>
            <person name="Silar P."/>
            <person name="Natvig D.O."/>
            <person name="Lalanne C."/>
            <person name="Gautier V."/>
            <person name="Ament-Velasquez S.L."/>
            <person name="Kruys A."/>
            <person name="Hutchinson M.I."/>
            <person name="Powell A.J."/>
            <person name="Barry K."/>
            <person name="Miller A.N."/>
            <person name="Grigoriev I.V."/>
            <person name="Debuchy R."/>
            <person name="Gladieux P."/>
            <person name="Hiltunen Thoren M."/>
            <person name="Johannesson H."/>
        </authorList>
    </citation>
    <scope>NUCLEOTIDE SEQUENCE</scope>
    <source>
        <strain evidence="10">CBS 532.94</strain>
    </source>
</reference>
<dbReference type="GO" id="GO:0000137">
    <property type="term" value="C:Golgi cis cisterna"/>
    <property type="evidence" value="ECO:0007669"/>
    <property type="project" value="TreeGrafter"/>
</dbReference>
<evidence type="ECO:0000256" key="4">
    <source>
        <dbReference type="ARBA" id="ARBA00023034"/>
    </source>
</evidence>
<dbReference type="Pfam" id="PF04178">
    <property type="entry name" value="Got1"/>
    <property type="match status" value="1"/>
</dbReference>
<dbReference type="InterPro" id="IPR045176">
    <property type="entry name" value="Got1"/>
</dbReference>
<comment type="caution">
    <text evidence="10">The sequence shown here is derived from an EMBL/GenBank/DDBJ whole genome shotgun (WGS) entry which is preliminary data.</text>
</comment>
<organism evidence="10 11">
    <name type="scientific">Achaetomium macrosporum</name>
    <dbReference type="NCBI Taxonomy" id="79813"/>
    <lineage>
        <taxon>Eukaryota</taxon>
        <taxon>Fungi</taxon>
        <taxon>Dikarya</taxon>
        <taxon>Ascomycota</taxon>
        <taxon>Pezizomycotina</taxon>
        <taxon>Sordariomycetes</taxon>
        <taxon>Sordariomycetidae</taxon>
        <taxon>Sordariales</taxon>
        <taxon>Chaetomiaceae</taxon>
        <taxon>Achaetomium</taxon>
    </lineage>
</organism>
<evidence type="ECO:0000313" key="10">
    <source>
        <dbReference type="EMBL" id="KAK4235526.1"/>
    </source>
</evidence>
<dbReference type="GO" id="GO:0030134">
    <property type="term" value="C:COPII-coated ER to Golgi transport vesicle"/>
    <property type="evidence" value="ECO:0007669"/>
    <property type="project" value="TreeGrafter"/>
</dbReference>
<feature type="transmembrane region" description="Helical" evidence="8">
    <location>
        <begin position="229"/>
        <end position="247"/>
    </location>
</feature>
<comment type="similarity">
    <text evidence="6">Belongs to the GOT1 family.</text>
</comment>
<evidence type="ECO:0000256" key="5">
    <source>
        <dbReference type="ARBA" id="ARBA00023136"/>
    </source>
</evidence>
<sequence length="300" mass="31684">MSNPEAQAAQAAHQALMEQLDIHSIHKTFRNPHWRPNQRRNKNIKTILGDASRKEVSVIATPQDDSGAATPAVQDNDGFSTSGTSTPANPSASGTANLQPNLAQASRSLSKLVLEKSLAAPSKPASGAASAPTATYTNIESAPSLAPLKHYCDVTGLPAPYLDPKTRMSLEIGVAFCSGGGFFLIGGVLLFFDRAMLAMGNILFLIGLTIIIGPQKTALFFARKQKAKGTAAFFGGLALILLRWPLIGFLVELYGIMVLFGDFLGTIAGFARNVPVVGPYIGIVVDRAGLGARRNAELPV</sequence>
<dbReference type="GO" id="GO:0005783">
    <property type="term" value="C:endoplasmic reticulum"/>
    <property type="evidence" value="ECO:0007669"/>
    <property type="project" value="TreeGrafter"/>
</dbReference>
<dbReference type="GO" id="GO:0000139">
    <property type="term" value="C:Golgi membrane"/>
    <property type="evidence" value="ECO:0007669"/>
    <property type="project" value="UniProtKB-SubCell"/>
</dbReference>
<evidence type="ECO:0000256" key="8">
    <source>
        <dbReference type="SAM" id="Phobius"/>
    </source>
</evidence>
<name>A0AAN7C5W2_9PEZI</name>
<dbReference type="EMBL" id="MU860259">
    <property type="protein sequence ID" value="KAK4235526.1"/>
    <property type="molecule type" value="Genomic_DNA"/>
</dbReference>
<evidence type="ECO:0000256" key="1">
    <source>
        <dbReference type="ARBA" id="ARBA00004653"/>
    </source>
</evidence>
<feature type="transmembrane region" description="Helical" evidence="8">
    <location>
        <begin position="198"/>
        <end position="222"/>
    </location>
</feature>
<dbReference type="InterPro" id="IPR013272">
    <property type="entry name" value="Vps72/YL1_C"/>
</dbReference>
<feature type="transmembrane region" description="Helical" evidence="8">
    <location>
        <begin position="172"/>
        <end position="192"/>
    </location>
</feature>
<dbReference type="PANTHER" id="PTHR21493">
    <property type="entry name" value="CGI-141-RELATED/LIPASE CONTAINING PROTEIN"/>
    <property type="match status" value="1"/>
</dbReference>
<keyword evidence="4" id="KW-0333">Golgi apparatus</keyword>
<proteinExistence type="inferred from homology"/>
<keyword evidence="5 8" id="KW-0472">Membrane</keyword>
<feature type="region of interest" description="Disordered" evidence="7">
    <location>
        <begin position="61"/>
        <end position="98"/>
    </location>
</feature>
<accession>A0AAN7C5W2</accession>
<comment type="subcellular location">
    <subcellularLocation>
        <location evidence="1">Golgi apparatus membrane</location>
        <topology evidence="1">Multi-pass membrane protein</topology>
    </subcellularLocation>
</comment>
<dbReference type="Pfam" id="PF08265">
    <property type="entry name" value="YL1_C"/>
    <property type="match status" value="1"/>
</dbReference>
<evidence type="ECO:0000256" key="6">
    <source>
        <dbReference type="ARBA" id="ARBA00025799"/>
    </source>
</evidence>
<keyword evidence="2 8" id="KW-0812">Transmembrane</keyword>
<dbReference type="AlphaFoldDB" id="A0AAN7C5W2"/>
<evidence type="ECO:0000313" key="11">
    <source>
        <dbReference type="Proteomes" id="UP001303760"/>
    </source>
</evidence>
<evidence type="ECO:0000256" key="2">
    <source>
        <dbReference type="ARBA" id="ARBA00022692"/>
    </source>
</evidence>
<evidence type="ECO:0000259" key="9">
    <source>
        <dbReference type="Pfam" id="PF08265"/>
    </source>
</evidence>
<feature type="domain" description="Vps72/YL1 C-terminal" evidence="9">
    <location>
        <begin position="151"/>
        <end position="167"/>
    </location>
</feature>